<evidence type="ECO:0000256" key="1">
    <source>
        <dbReference type="PROSITE-ProRule" id="PRU00235"/>
    </source>
</evidence>
<feature type="region of interest" description="Disordered" evidence="2">
    <location>
        <begin position="425"/>
        <end position="534"/>
    </location>
</feature>
<evidence type="ECO:0000256" key="2">
    <source>
        <dbReference type="SAM" id="MobiDB-lite"/>
    </source>
</evidence>
<protein>
    <submittedName>
        <fullName evidence="3">Uncharacterized protein</fullName>
    </submittedName>
</protein>
<dbReference type="InterPro" id="IPR000408">
    <property type="entry name" value="Reg_chr_condens"/>
</dbReference>
<feature type="repeat" description="RCC1" evidence="1">
    <location>
        <begin position="130"/>
        <end position="180"/>
    </location>
</feature>
<dbReference type="PANTHER" id="PTHR46207">
    <property type="entry name" value="PROTEIN RCC2"/>
    <property type="match status" value="1"/>
</dbReference>
<feature type="repeat" description="RCC1" evidence="1">
    <location>
        <begin position="78"/>
        <end position="129"/>
    </location>
</feature>
<dbReference type="AlphaFoldDB" id="A0A8T3AVU9"/>
<keyword evidence="4" id="KW-1185">Reference proteome</keyword>
<dbReference type="Gene3D" id="2.130.10.30">
    <property type="entry name" value="Regulator of chromosome condensation 1/beta-lactamase-inhibitor protein II"/>
    <property type="match status" value="2"/>
</dbReference>
<dbReference type="InterPro" id="IPR009091">
    <property type="entry name" value="RCC1/BLIP-II"/>
</dbReference>
<dbReference type="EMBL" id="JAGYWB010000013">
    <property type="protein sequence ID" value="KAI0500237.1"/>
    <property type="molecule type" value="Genomic_DNA"/>
</dbReference>
<feature type="compositionally biased region" description="Acidic residues" evidence="2">
    <location>
        <begin position="453"/>
        <end position="469"/>
    </location>
</feature>
<dbReference type="GO" id="GO:0031267">
    <property type="term" value="F:small GTPase binding"/>
    <property type="evidence" value="ECO:0007669"/>
    <property type="project" value="TreeGrafter"/>
</dbReference>
<dbReference type="PROSITE" id="PS50012">
    <property type="entry name" value="RCC1_3"/>
    <property type="match status" value="5"/>
</dbReference>
<gene>
    <name evidence="3" type="ORF">KFK09_018446</name>
</gene>
<dbReference type="PANTHER" id="PTHR46207:SF1">
    <property type="entry name" value="PROTEIN RCC2"/>
    <property type="match status" value="1"/>
</dbReference>
<dbReference type="PROSITE" id="PS00626">
    <property type="entry name" value="RCC1_2"/>
    <property type="match status" value="2"/>
</dbReference>
<evidence type="ECO:0000313" key="4">
    <source>
        <dbReference type="Proteomes" id="UP000829196"/>
    </source>
</evidence>
<accession>A0A8T3AVU9</accession>
<dbReference type="GO" id="GO:0016020">
    <property type="term" value="C:membrane"/>
    <property type="evidence" value="ECO:0007669"/>
    <property type="project" value="TreeGrafter"/>
</dbReference>
<dbReference type="SMR" id="A0A8T3AVU9"/>
<reference evidence="3" key="1">
    <citation type="journal article" date="2022" name="Front. Genet.">
        <title>Chromosome-Scale Assembly of the Dendrobium nobile Genome Provides Insights Into the Molecular Mechanism of the Biosynthesis of the Medicinal Active Ingredient of Dendrobium.</title>
        <authorList>
            <person name="Xu Q."/>
            <person name="Niu S.-C."/>
            <person name="Li K.-L."/>
            <person name="Zheng P.-J."/>
            <person name="Zhang X.-J."/>
            <person name="Jia Y."/>
            <person name="Liu Y."/>
            <person name="Niu Y.-X."/>
            <person name="Yu L.-H."/>
            <person name="Chen D.-F."/>
            <person name="Zhang G.-Q."/>
        </authorList>
    </citation>
    <scope>NUCLEOTIDE SEQUENCE</scope>
    <source>
        <tissue evidence="3">Leaf</tissue>
    </source>
</reference>
<feature type="repeat" description="RCC1" evidence="1">
    <location>
        <begin position="249"/>
        <end position="304"/>
    </location>
</feature>
<feature type="compositionally biased region" description="Basic residues" evidence="2">
    <location>
        <begin position="480"/>
        <end position="497"/>
    </location>
</feature>
<dbReference type="SUPFAM" id="SSF50985">
    <property type="entry name" value="RCC1/BLIP-II"/>
    <property type="match status" value="1"/>
</dbReference>
<name>A0A8T3AVU9_DENNO</name>
<sequence>MSPSGAVEKPEEGDEAALAGGELLYCGSTIWETMGRKTVATESNLVSPTRLRNLVGVDIRFVASGCASCHCVALDVGGRCYTWGRNEKSQLGHGDTLNRSLPTIVYGLSKHKIVNAATGRNHTVVITDDRKSFSFGFNKHGQLGTGSTRNEIEAFPVASLVSEVTKAACGADFTAWLSSVEGSSILTAGLPQYGQLGHGTDNEYNTKESSVRLAYEPQPRPRAISSLSGKTITKVACGTNHTVAVDSDGFVYTWGFGGYGRLGHREPKDEWVPRLVEVFQRKNVLPHDAVISAGSVNSACTGGGGQLYMWGKLKSTGDEWMYPKPVMDLSGWNIRCMASGNLHHVIGADDSCISWGHAQYGELGYGSLGPKTSTTPKKIDSLEGMHVKSVACGLGLSLIVVDRENIGDRLDKLEIYDGETAEGAVESNAAAVRNTTNKTELKSASKKRKQLEDPPEEYEEEEHDSDEYKDEVNGESVSTRSKRGGKRSGRGRGKGGKGAKNIAAEAKSSGRGRGRPKSDDKVFSGRGRTRAKSR</sequence>
<feature type="repeat" description="RCC1" evidence="1">
    <location>
        <begin position="183"/>
        <end position="248"/>
    </location>
</feature>
<dbReference type="Proteomes" id="UP000829196">
    <property type="component" value="Unassembled WGS sequence"/>
</dbReference>
<dbReference type="InterPro" id="IPR028641">
    <property type="entry name" value="RCC2"/>
</dbReference>
<dbReference type="Pfam" id="PF00415">
    <property type="entry name" value="RCC1"/>
    <property type="match status" value="5"/>
</dbReference>
<organism evidence="3 4">
    <name type="scientific">Dendrobium nobile</name>
    <name type="common">Orchid</name>
    <dbReference type="NCBI Taxonomy" id="94219"/>
    <lineage>
        <taxon>Eukaryota</taxon>
        <taxon>Viridiplantae</taxon>
        <taxon>Streptophyta</taxon>
        <taxon>Embryophyta</taxon>
        <taxon>Tracheophyta</taxon>
        <taxon>Spermatophyta</taxon>
        <taxon>Magnoliopsida</taxon>
        <taxon>Liliopsida</taxon>
        <taxon>Asparagales</taxon>
        <taxon>Orchidaceae</taxon>
        <taxon>Epidendroideae</taxon>
        <taxon>Malaxideae</taxon>
        <taxon>Dendrobiinae</taxon>
        <taxon>Dendrobium</taxon>
    </lineage>
</organism>
<comment type="caution">
    <text evidence="3">The sequence shown here is derived from an EMBL/GenBank/DDBJ whole genome shotgun (WGS) entry which is preliminary data.</text>
</comment>
<dbReference type="OrthoDB" id="297375at2759"/>
<evidence type="ECO:0000313" key="3">
    <source>
        <dbReference type="EMBL" id="KAI0500237.1"/>
    </source>
</evidence>
<feature type="repeat" description="RCC1" evidence="1">
    <location>
        <begin position="350"/>
        <end position="403"/>
    </location>
</feature>
<proteinExistence type="predicted"/>
<dbReference type="PRINTS" id="PR00633">
    <property type="entry name" value="RCCNDNSATION"/>
</dbReference>